<proteinExistence type="predicted"/>
<dbReference type="InterPro" id="IPR019449">
    <property type="entry name" value="FMP27_WPPW_RBG"/>
</dbReference>
<keyword evidence="2" id="KW-0472">Membrane</keyword>
<dbReference type="EMBL" id="LR724568">
    <property type="protein sequence ID" value="VWO95170.1"/>
    <property type="molecule type" value="Genomic_DNA"/>
</dbReference>
<feature type="domain" description="FMP27 WPPW motif-containing RBG unit" evidence="5">
    <location>
        <begin position="1594"/>
        <end position="2055"/>
    </location>
</feature>
<evidence type="ECO:0000313" key="6">
    <source>
        <dbReference type="EMBL" id="VWO95170.1"/>
    </source>
</evidence>
<dbReference type="SMART" id="SM01214">
    <property type="entry name" value="Fmp27_GFWDK"/>
    <property type="match status" value="1"/>
</dbReference>
<protein>
    <submittedName>
        <fullName evidence="6">Uncharacterized protein</fullName>
    </submittedName>
</protein>
<feature type="region of interest" description="Disordered" evidence="1">
    <location>
        <begin position="2729"/>
        <end position="2818"/>
    </location>
</feature>
<keyword evidence="2" id="KW-0812">Transmembrane</keyword>
<sequence length="3302" mass="369223">MPYISGRDLFLHTILLRPLDDLSLWATLLIWAVRILTISLLFRTYIGPAVVRLVSNRLRIRSISLRSIRGVYFKAGNGTWRVDRIGISYHRPSSGYATRFSFQVQGLSLELDGGSATNGAARPKVPKSRPAPSRVARRVWKIILLVFSSVYTSLEPHFRPRVRAFFVTLLRLAIRALPTLTNGVDFELDQATVFHSSISGVRVSVGQAKLQAAVSLAYLPSVVSADSAKIPNGHRRFQSVADWNARLKGSVRRTWDRAWGATQVAASITLQVNAISGHADKTSEIYAGAHRGPYFLDVPAVLFSISGRLNPHHGVEPRSVEMSLDLGKINAQADVLQSFLKTVKQRREAQETRSEDVSQETSPVEPSPMPSSAASHISSAQPTGWKSPLSPSSPFMGALSAPSGISASVLYATTEDVTLHAGLSNPVRCGIHKNWLGTNIAASVDCAPDSYSVVLEAKKIALDRNGIGELVDHLQIVVLNSFKWDSFVSQWPAPWVAPGPAFLAGDPNAHLLVSNVTLSSVELTERLDILEDYKRKESSIEKTVGHQPLLPPMLSPVPRVSFGIHVGVLSLRLISPTSQREQEPFVMEARTDDIVASLASNFAVRPDRRYGAADRDFAGLDMEFQYSLNMNRPYAKIWFGPDAHMRGVHPEDFRAPSYPSEPLVQVESVHLGGTGHGLGEFVDEASGIVSVDVSSIYTQCQLATDAISVELWQPEVIGSLAFILSRIASQSKPKPPKPSRRVLDQLPFGVDASLAIGRFIMFSTSPDLAPGDTLNISRGIASRTGISVTYSALQKSHCSRMSSIISRSHHRTALLLPKEQVLDVVHEQNKPGSHQVTRALIQVSFWDIVVRDAFATPFAADDPYGLDDQSVHHRSLEFLHIDNCDIHVVVSGQRPHGAPPPHSMDDCHVEVSIPKVRAKMDLCQIYHALLAVHTVQQLVPSRPGPPSVTPRAPSPLRLHLRFQLQQMQLLWRFPLSSKMFLRLSSLSCHIAPDRKISVAWDSILTGVNVLVYRDGQEKEEWEELARLPRWRVDLDPSVKPLSIRVKGDSGRLRIPFDFVFADLILDINLTVKSAKHLVRMVHTGKYEDPLPPPAEDAKHVPDIQIELGRLIVEAADDEHEARLGLIWKTGFSAAKLRREREEAFKAKVDTIISPKHSSTSSLRNDSDFQFTSKHTVSITDARSRLDQVHGGAWKTALDQELSKQTQREELHWRNPMGSLHLSTTVDDMVHINNVPPVPPLVRFSFNQLSLVIAPPSFPYSSIPDYLYEAGQGLPRDTQFSLLVPMHIRFTVSSLRLAFRSYPLPLLHIPPHSNGKIPALVFDTDLVVAEEMGTDSSVEWVPCEIVKEHSGLHGAAPISVNIPKTIMPVKTYARPTVLVKTDGITDFSWGVSFQPATQDLMRVIDMLSHAPRDSSPAIGFWDKLRLVFHWRLKVQFKGEVHFHLKGSRDPYKLDGHGAGFALCWKGKPQLLVGQPNDASELVQVISDSMLIIIPNIEDTYGDEANKPSAKGGRPFDRSCRHFEFKPHYDVRLELKDQEPAIKGDLYPRKRPISPKFGQHLSTLKYLISVPQLYISHVYVDESQDAWADGVTPFVGVKALIGEFRADMHQRDTATTEFTDGGKKTVHSKPFYAIEVVLKSLDLRAMLAVFSDPLKQCTPVEYSPFVNNYRTRNELPSIPLHSSWVDMDDFIFDETEGTTLPEVHLLPAVSCPRFTYFKQCDDDVDRKDMPATHSKFGAEDTHVCFIGKEPSVAQVQMDLVSERIDRLREMVREDVDDVDDSASTHSYGDQSNEDGDAKQNRTRHDLSRMIALLESYKLQLRNIDKASQATKARNRNSSYYMPTDLVTPEEWSGFDNVYQVHSPHIVMDNAIRDILMQYYYCSRSRRGFEYHLAQRAVKFIRDQAQAALTEFQHETEKHAGPAASAHAAAARLKTFLTGESNVPAPVEFTPQTVSKLAPTVDPLYGWAEGVSARKGHFCLLLKPQVVLRSNDDQESVCILAAVQGKLKTFTIMDDANVNDPISGKVMNRNFAWLTGLQTFSPSATNTFGKDSVPLEVLIDLRADNSDFDRLVPQTDATFQYDKFNRLRLRNDTTAVSRSVNQKHAHLQNQTDLIRVHVPRFTVSANDRHFQAISNIVTKLVLFTDAAHKTRAEKLESLLFSYDFTNFASAADVVSGMQDRLRQALETKSDAERKLRGLGNPGRVELLKIDAHILLLVEELNMMFDAIKLSQDKANSESDQKSALLLHTSSEEVSWRMLDQRDQLLAKVAVRVTDFYWLSRHDSSTVNNLAVGDLQAFDGAADAEWTEILSKYDEPSTHPLVKRKLFLLAHWTVLPPVGGITIYEEFELSFHPMRLQIDTRVGRKIMCYVWPARRDRTQSPTELAPFLIPEPISDDGHDQGSKSSGLPAVTYTDSPRHASFDVSPARRSLDMNRLAPPSPLRRLGTSRSFTDLRKERQDSLKIPRIQRTGSSGNLRDVHGMTKAVSMSSRPTPKDLLRNQQTDDALEMKTRASQKTFVKVKVASLHLLLSISKEDSFLCRDARIRTRDLEYRNQTWSFEELVDQFIPSGRNWRGWVKVAFQQPLVPVFPVARELITKTKWIATNRKDTHHNDRPTRPSTPKLLKTARPPPSGDPPRRSTEMPRKSKDKDTSATILTEAAFMTSEPQLMREGTIQPKRDGVRKRAMSLFRRKHRHGHHESSDTLEGSDSISSHPHLLPSLPLMPSVRVKKGYRNLDSFSNDGQSRSRALSAPQAHLPQEFEMAATPQPPGRSWSSGTDNRLPSRPRAPSKISSHILSRRRPSATSIPESPAAGPSHLAHSSAHRHPHYLLRRHHDVYVAEGQQADLRVPNNGCGDIAGSHINLALQHLEGEDFDRPDSEDEHHHDDIVEHLDVIDPQISTVCDLTNAANAIVVPPLSFYSRKPVVVLPQPTKKNKKQVDAEKGSGDAPENLSEDALDQHVQDVLSKRAKFRRMMAGVWSFLKTPLGIATAIYGFLVATHIVFWGTAIVVFLIPIINLHNELQQGYWVELSQQVETGLFTITSIGFIPFRVMDTYRICKIWCYKRKIARVRRKAGLLELYDPDDLPDPVYDKTHVQVLSEKEQIDLHYQQHQFMKSQTWYRPHGTQTHRAFPITMALWICICNDLNSFFQCLLSGTMWGLDRFERPAWTTATTLPAAFVAGIIAGVLIYLGGRKTRRTKQVEDRLRLALEMEGDISKAKRTDSDTPTAVGVAVETPLGPTDLLTVEMPSKITSASQSENNLAPGPIDITDAGRTGPIPEEPSQPAGRKKSGASLRFADEIIVPPVHSL</sequence>
<reference evidence="6" key="1">
    <citation type="submission" date="2019-10" db="EMBL/GenBank/DDBJ databases">
        <authorList>
            <person name="Nor Muhammad N."/>
        </authorList>
    </citation>
    <scope>NUCLEOTIDE SEQUENCE</scope>
</reference>
<dbReference type="Pfam" id="PF10344">
    <property type="entry name" value="Hobbit"/>
    <property type="match status" value="2"/>
</dbReference>
<feature type="region of interest" description="Disordered" evidence="1">
    <location>
        <begin position="346"/>
        <end position="389"/>
    </location>
</feature>
<dbReference type="SMART" id="SM01215">
    <property type="entry name" value="Fmp27_SW"/>
    <property type="match status" value="1"/>
</dbReference>
<dbReference type="PANTHER" id="PTHR15678:SF6">
    <property type="entry name" value="BRIDGE-LIKE LIPID TRANSFER PROTEIN FAMILY MEMBER 2"/>
    <property type="match status" value="1"/>
</dbReference>
<dbReference type="InterPro" id="IPR021369">
    <property type="entry name" value="DUF2985"/>
</dbReference>
<feature type="transmembrane region" description="Helical" evidence="2">
    <location>
        <begin position="2986"/>
        <end position="3010"/>
    </location>
</feature>
<feature type="compositionally biased region" description="Polar residues" evidence="1">
    <location>
        <begin position="359"/>
        <end position="389"/>
    </location>
</feature>
<feature type="region of interest" description="Disordered" evidence="1">
    <location>
        <begin position="1772"/>
        <end position="1801"/>
    </location>
</feature>
<feature type="compositionally biased region" description="Basic residues" evidence="1">
    <location>
        <begin position="2675"/>
        <end position="2692"/>
    </location>
</feature>
<feature type="region of interest" description="Disordered" evidence="1">
    <location>
        <begin position="2925"/>
        <end position="2947"/>
    </location>
</feature>
<evidence type="ECO:0000259" key="5">
    <source>
        <dbReference type="SMART" id="SM01216"/>
    </source>
</evidence>
<evidence type="ECO:0000259" key="4">
    <source>
        <dbReference type="SMART" id="SM01215"/>
    </source>
</evidence>
<feature type="compositionally biased region" description="Low complexity" evidence="1">
    <location>
        <begin position="2706"/>
        <end position="2717"/>
    </location>
</feature>
<evidence type="ECO:0000259" key="3">
    <source>
        <dbReference type="SMART" id="SM01214"/>
    </source>
</evidence>
<dbReference type="Pfam" id="PF11204">
    <property type="entry name" value="DUF2985"/>
    <property type="match status" value="1"/>
</dbReference>
<feature type="compositionally biased region" description="Polar residues" evidence="1">
    <location>
        <begin position="1779"/>
        <end position="1788"/>
    </location>
</feature>
<feature type="compositionally biased region" description="Basic and acidic residues" evidence="1">
    <location>
        <begin position="2630"/>
        <end position="2646"/>
    </location>
</feature>
<feature type="domain" description="FMP27/BLTP2/Hobbit GFWDK motif-containing RBG unit" evidence="3">
    <location>
        <begin position="1300"/>
        <end position="1452"/>
    </location>
</feature>
<organism evidence="6">
    <name type="scientific">Ganoderma boninense</name>
    <dbReference type="NCBI Taxonomy" id="34458"/>
    <lineage>
        <taxon>Eukaryota</taxon>
        <taxon>Fungi</taxon>
        <taxon>Dikarya</taxon>
        <taxon>Basidiomycota</taxon>
        <taxon>Agaricomycotina</taxon>
        <taxon>Agaricomycetes</taxon>
        <taxon>Polyporales</taxon>
        <taxon>Polyporaceae</taxon>
        <taxon>Ganoderma</taxon>
    </lineage>
</organism>
<feature type="transmembrane region" description="Helical" evidence="2">
    <location>
        <begin position="3124"/>
        <end position="3143"/>
    </location>
</feature>
<gene>
    <name evidence="6" type="primary">I1S241</name>
</gene>
<dbReference type="InterPro" id="IPR045167">
    <property type="entry name" value="Hobbit"/>
</dbReference>
<feature type="transmembrane region" description="Helical" evidence="2">
    <location>
        <begin position="3163"/>
        <end position="3184"/>
    </location>
</feature>
<feature type="compositionally biased region" description="Polar residues" evidence="1">
    <location>
        <begin position="2731"/>
        <end position="2742"/>
    </location>
</feature>
<accession>A0A5K1JVS4</accession>
<keyword evidence="2" id="KW-1133">Transmembrane helix</keyword>
<feature type="region of interest" description="Disordered" evidence="1">
    <location>
        <begin position="2387"/>
        <end position="2452"/>
    </location>
</feature>
<evidence type="ECO:0000256" key="1">
    <source>
        <dbReference type="SAM" id="MobiDB-lite"/>
    </source>
</evidence>
<feature type="domain" description="FMP27 SW motif-containing RBG unit" evidence="4">
    <location>
        <begin position="1180"/>
        <end position="1282"/>
    </location>
</feature>
<feature type="region of interest" description="Disordered" evidence="1">
    <location>
        <begin position="3246"/>
        <end position="3290"/>
    </location>
</feature>
<feature type="compositionally biased region" description="Basic and acidic residues" evidence="1">
    <location>
        <begin position="2600"/>
        <end position="2611"/>
    </location>
</feature>
<dbReference type="PANTHER" id="PTHR15678">
    <property type="entry name" value="ANTIGEN MLAA-22-RELATED"/>
    <property type="match status" value="1"/>
</dbReference>
<feature type="region of interest" description="Disordered" evidence="1">
    <location>
        <begin position="2600"/>
        <end position="2717"/>
    </location>
</feature>
<evidence type="ECO:0000256" key="2">
    <source>
        <dbReference type="SAM" id="Phobius"/>
    </source>
</evidence>
<feature type="compositionally biased region" description="Basic and acidic residues" evidence="1">
    <location>
        <begin position="346"/>
        <end position="356"/>
    </location>
</feature>
<dbReference type="SMART" id="SM01216">
    <property type="entry name" value="Fmp27_WPPW"/>
    <property type="match status" value="1"/>
</dbReference>
<dbReference type="InterPro" id="IPR019441">
    <property type="entry name" value="FMP27/BLTP2/Hobbit_GFWDK_RBG"/>
</dbReference>
<dbReference type="InterPro" id="IPR019415">
    <property type="entry name" value="FMP27_SW_RBG"/>
</dbReference>
<name>A0A5K1JVS4_9APHY</name>